<evidence type="ECO:0000313" key="6">
    <source>
        <dbReference type="Proteomes" id="UP001519363"/>
    </source>
</evidence>
<dbReference type="Proteomes" id="UP001519363">
    <property type="component" value="Unassembled WGS sequence"/>
</dbReference>
<comment type="similarity">
    <text evidence="1 3">Belongs to the short-chain dehydrogenases/reductases (SDR) family.</text>
</comment>
<accession>A0ABS5A459</accession>
<evidence type="ECO:0000256" key="3">
    <source>
        <dbReference type="RuleBase" id="RU000363"/>
    </source>
</evidence>
<dbReference type="Pfam" id="PF00106">
    <property type="entry name" value="adh_short"/>
    <property type="match status" value="1"/>
</dbReference>
<dbReference type="SUPFAM" id="SSF51735">
    <property type="entry name" value="NAD(P)-binding Rossmann-fold domains"/>
    <property type="match status" value="1"/>
</dbReference>
<feature type="domain" description="Ketoreductase" evidence="4">
    <location>
        <begin position="26"/>
        <end position="197"/>
    </location>
</feature>
<dbReference type="PANTHER" id="PTHR44196">
    <property type="entry name" value="DEHYDROGENASE/REDUCTASE SDR FAMILY MEMBER 7B"/>
    <property type="match status" value="1"/>
</dbReference>
<evidence type="ECO:0000313" key="5">
    <source>
        <dbReference type="EMBL" id="MBP2471359.1"/>
    </source>
</evidence>
<dbReference type="NCBIfam" id="NF006073">
    <property type="entry name" value="PRK08219.1"/>
    <property type="match status" value="1"/>
</dbReference>
<proteinExistence type="inferred from homology"/>
<protein>
    <submittedName>
        <fullName evidence="5">NADP-dependent 3-hydroxy acid dehydrogenase YdfG</fullName>
    </submittedName>
</protein>
<comment type="caution">
    <text evidence="5">The sequence shown here is derived from an EMBL/GenBank/DDBJ whole genome shotgun (WGS) entry which is preliminary data.</text>
</comment>
<dbReference type="InterPro" id="IPR036291">
    <property type="entry name" value="NAD(P)-bd_dom_sf"/>
</dbReference>
<keyword evidence="2" id="KW-0560">Oxidoreductase</keyword>
<evidence type="ECO:0000256" key="2">
    <source>
        <dbReference type="ARBA" id="ARBA00023002"/>
    </source>
</evidence>
<dbReference type="EMBL" id="JAGIOO010000001">
    <property type="protein sequence ID" value="MBP2471359.1"/>
    <property type="molecule type" value="Genomic_DNA"/>
</dbReference>
<dbReference type="SMART" id="SM00822">
    <property type="entry name" value="PKS_KR"/>
    <property type="match status" value="1"/>
</dbReference>
<dbReference type="Gene3D" id="3.40.50.720">
    <property type="entry name" value="NAD(P)-binding Rossmann-like Domain"/>
    <property type="match status" value="1"/>
</dbReference>
<dbReference type="PRINTS" id="PR00080">
    <property type="entry name" value="SDRFAMILY"/>
</dbReference>
<dbReference type="PANTHER" id="PTHR44196:SF1">
    <property type="entry name" value="DEHYDROGENASE_REDUCTASE SDR FAMILY MEMBER 7B"/>
    <property type="match status" value="1"/>
</dbReference>
<dbReference type="InterPro" id="IPR020904">
    <property type="entry name" value="Sc_DH/Rdtase_CS"/>
</dbReference>
<reference evidence="5 6" key="1">
    <citation type="submission" date="2021-03" db="EMBL/GenBank/DDBJ databases">
        <title>Sequencing the genomes of 1000 actinobacteria strains.</title>
        <authorList>
            <person name="Klenk H.-P."/>
        </authorList>
    </citation>
    <scope>NUCLEOTIDE SEQUENCE [LARGE SCALE GENOMIC DNA]</scope>
    <source>
        <strain evidence="5 6">DSM 44580</strain>
    </source>
</reference>
<keyword evidence="6" id="KW-1185">Reference proteome</keyword>
<organism evidence="5 6">
    <name type="scientific">Crossiella equi</name>
    <dbReference type="NCBI Taxonomy" id="130796"/>
    <lineage>
        <taxon>Bacteria</taxon>
        <taxon>Bacillati</taxon>
        <taxon>Actinomycetota</taxon>
        <taxon>Actinomycetes</taxon>
        <taxon>Pseudonocardiales</taxon>
        <taxon>Pseudonocardiaceae</taxon>
        <taxon>Crossiella</taxon>
    </lineage>
</organism>
<dbReference type="InterPro" id="IPR057326">
    <property type="entry name" value="KR_dom"/>
</dbReference>
<dbReference type="InterPro" id="IPR002347">
    <property type="entry name" value="SDR_fam"/>
</dbReference>
<dbReference type="PRINTS" id="PR00081">
    <property type="entry name" value="GDHRDH"/>
</dbReference>
<name>A0ABS5A459_9PSEU</name>
<dbReference type="PROSITE" id="PS00061">
    <property type="entry name" value="ADH_SHORT"/>
    <property type="match status" value="1"/>
</dbReference>
<evidence type="ECO:0000259" key="4">
    <source>
        <dbReference type="SMART" id="SM00822"/>
    </source>
</evidence>
<gene>
    <name evidence="5" type="ORF">JOF53_000231</name>
</gene>
<sequence length="251" mass="26330">MTIRDLPVLIEGEGSPVSRAGAGDWPTAVVTGASRGIGARIAAALAPSHQLVLGGRGSPELARLAGRLPRARAWPVNLADPGALHVPPGVERLDALIHNAGVLATGRIEECDGGLWRRTFEVNLFAVVELTRLLLPALRAAGGHVVLVNSTAGLQANPARAVYSASKYALRAFADALRAEEPALRVTTIFLGRVATDMQRDVCAVEGLRYQPERYLSPATVAEAVRGLLAAPRESVVSELVLRPALSPGTA</sequence>
<evidence type="ECO:0000256" key="1">
    <source>
        <dbReference type="ARBA" id="ARBA00006484"/>
    </source>
</evidence>